<sequence length="158" mass="17646">MNKELIRHAILSQLENQHALAVKSANEARDLATHEQSQPETQYDTVGLEASYLAHGQSQRVFDLDAMIQRYRNMTLRNFTSDDEIALSAYVELAYPDDTTKAFFIGPCAGGLELLIEEQKVHLITPDAPLARCMMGAYDGDEFELPGSNQTVEVVRIS</sequence>
<organism evidence="1 2">
    <name type="scientific">Litoribrevibacter euphylliae</name>
    <dbReference type="NCBI Taxonomy" id="1834034"/>
    <lineage>
        <taxon>Bacteria</taxon>
        <taxon>Pseudomonadati</taxon>
        <taxon>Pseudomonadota</taxon>
        <taxon>Gammaproteobacteria</taxon>
        <taxon>Oceanospirillales</taxon>
        <taxon>Oceanospirillaceae</taxon>
        <taxon>Litoribrevibacter</taxon>
    </lineage>
</organism>
<keyword evidence="1" id="KW-0251">Elongation factor</keyword>
<comment type="caution">
    <text evidence="1">The sequence shown here is derived from an EMBL/GenBank/DDBJ whole genome shotgun (WGS) entry which is preliminary data.</text>
</comment>
<evidence type="ECO:0000313" key="1">
    <source>
        <dbReference type="EMBL" id="MFC3152948.1"/>
    </source>
</evidence>
<reference evidence="2" key="1">
    <citation type="journal article" date="2019" name="Int. J. Syst. Evol. Microbiol.">
        <title>The Global Catalogue of Microorganisms (GCM) 10K type strain sequencing project: providing services to taxonomists for standard genome sequencing and annotation.</title>
        <authorList>
            <consortium name="The Broad Institute Genomics Platform"/>
            <consortium name="The Broad Institute Genome Sequencing Center for Infectious Disease"/>
            <person name="Wu L."/>
            <person name="Ma J."/>
        </authorList>
    </citation>
    <scope>NUCLEOTIDE SEQUENCE [LARGE SCALE GENOMIC DNA]</scope>
    <source>
        <strain evidence="2">KCTC 52438</strain>
    </source>
</reference>
<evidence type="ECO:0000313" key="2">
    <source>
        <dbReference type="Proteomes" id="UP001595476"/>
    </source>
</evidence>
<protein>
    <submittedName>
        <fullName evidence="1">Transcription elongation factor GreAB</fullName>
    </submittedName>
</protein>
<proteinExistence type="predicted"/>
<name>A0ABV7HK02_9GAMM</name>
<keyword evidence="1" id="KW-0648">Protein biosynthesis</keyword>
<dbReference type="EMBL" id="JBHRSZ010000007">
    <property type="protein sequence ID" value="MFC3152948.1"/>
    <property type="molecule type" value="Genomic_DNA"/>
</dbReference>
<dbReference type="SUPFAM" id="SSF54534">
    <property type="entry name" value="FKBP-like"/>
    <property type="match status" value="1"/>
</dbReference>
<dbReference type="Proteomes" id="UP001595476">
    <property type="component" value="Unassembled WGS sequence"/>
</dbReference>
<dbReference type="GO" id="GO:0003746">
    <property type="term" value="F:translation elongation factor activity"/>
    <property type="evidence" value="ECO:0007669"/>
    <property type="project" value="UniProtKB-KW"/>
</dbReference>
<dbReference type="RefSeq" id="WP_386722870.1">
    <property type="nucleotide sequence ID" value="NZ_JBHRSZ010000007.1"/>
</dbReference>
<accession>A0ABV7HK02</accession>
<keyword evidence="2" id="KW-1185">Reference proteome</keyword>
<gene>
    <name evidence="1" type="ORF">ACFOEK_18050</name>
</gene>